<organism evidence="2 5">
    <name type="scientific">Myxococcus fulvus</name>
    <dbReference type="NCBI Taxonomy" id="33"/>
    <lineage>
        <taxon>Bacteria</taxon>
        <taxon>Pseudomonadati</taxon>
        <taxon>Myxococcota</taxon>
        <taxon>Myxococcia</taxon>
        <taxon>Myxococcales</taxon>
        <taxon>Cystobacterineae</taxon>
        <taxon>Myxococcaceae</taxon>
        <taxon>Myxococcus</taxon>
    </lineage>
</organism>
<protein>
    <submittedName>
        <fullName evidence="2">Uncharacterized protein</fullName>
    </submittedName>
</protein>
<feature type="region of interest" description="Disordered" evidence="1">
    <location>
        <begin position="105"/>
        <end position="136"/>
    </location>
</feature>
<gene>
    <name evidence="2" type="ORF">MFU01_01940</name>
    <name evidence="3" type="ORF">SAMN05443572_1011298</name>
</gene>
<evidence type="ECO:0000313" key="3">
    <source>
        <dbReference type="EMBL" id="SET16449.1"/>
    </source>
</evidence>
<dbReference type="EMBL" id="FOIB01000001">
    <property type="protein sequence ID" value="SET16449.1"/>
    <property type="molecule type" value="Genomic_DNA"/>
</dbReference>
<comment type="caution">
    <text evidence="2">The sequence shown here is derived from an EMBL/GenBank/DDBJ whole genome shotgun (WGS) entry which is preliminary data.</text>
</comment>
<dbReference type="Proteomes" id="UP000183760">
    <property type="component" value="Unassembled WGS sequence"/>
</dbReference>
<keyword evidence="4" id="KW-1185">Reference proteome</keyword>
<evidence type="ECO:0000313" key="2">
    <source>
        <dbReference type="EMBL" id="GEN05157.1"/>
    </source>
</evidence>
<evidence type="ECO:0000256" key="1">
    <source>
        <dbReference type="SAM" id="MobiDB-lite"/>
    </source>
</evidence>
<evidence type="ECO:0000313" key="5">
    <source>
        <dbReference type="Proteomes" id="UP000321514"/>
    </source>
</evidence>
<dbReference type="Proteomes" id="UP000321514">
    <property type="component" value="Unassembled WGS sequence"/>
</dbReference>
<proteinExistence type="predicted"/>
<name>A0A511SUG7_MYXFU</name>
<dbReference type="AlphaFoldDB" id="A0A511SUG7"/>
<sequence>MPAPMRVDWREVVSGDGALSLVAEVERRAGFDADIEVSIVLPEGARVIEGSTEFVLPKRAGAHARVTPCVVTVPPGVVPETDLVLSAQARGGSFGAHAEARYTFGRASRLERQPAPTGPVLPARFLSGPDSESDVP</sequence>
<reference evidence="3 4" key="1">
    <citation type="submission" date="2016-10" db="EMBL/GenBank/DDBJ databases">
        <authorList>
            <person name="Varghese N."/>
            <person name="Submissions S."/>
        </authorList>
    </citation>
    <scope>NUCLEOTIDE SEQUENCE [LARGE SCALE GENOMIC DNA]</scope>
    <source>
        <strain evidence="3 4">DSM 16525</strain>
    </source>
</reference>
<evidence type="ECO:0000313" key="4">
    <source>
        <dbReference type="Proteomes" id="UP000183760"/>
    </source>
</evidence>
<reference evidence="2 5" key="2">
    <citation type="submission" date="2019-07" db="EMBL/GenBank/DDBJ databases">
        <title>Whole genome shotgun sequence of Myxococcus fulvus NBRC 100333.</title>
        <authorList>
            <person name="Hosoyama A."/>
            <person name="Uohara A."/>
            <person name="Ohji S."/>
            <person name="Ichikawa N."/>
        </authorList>
    </citation>
    <scope>NUCLEOTIDE SEQUENCE [LARGE SCALE GENOMIC DNA]</scope>
    <source>
        <strain evidence="2 5">NBRC 100333</strain>
    </source>
</reference>
<dbReference type="EMBL" id="BJXR01000006">
    <property type="protein sequence ID" value="GEN05157.1"/>
    <property type="molecule type" value="Genomic_DNA"/>
</dbReference>
<accession>A0A511SUG7</accession>